<dbReference type="InterPro" id="IPR011989">
    <property type="entry name" value="ARM-like"/>
</dbReference>
<dbReference type="GO" id="GO:0006606">
    <property type="term" value="P:protein import into nucleus"/>
    <property type="evidence" value="ECO:0007669"/>
    <property type="project" value="TreeGrafter"/>
</dbReference>
<feature type="non-terminal residue" evidence="8">
    <location>
        <position position="1"/>
    </location>
</feature>
<comment type="caution">
    <text evidence="8">The sequence shown here is derived from an EMBL/GenBank/DDBJ whole genome shotgun (WGS) entry which is preliminary data.</text>
</comment>
<dbReference type="GO" id="GO:0005049">
    <property type="term" value="F:nuclear export signal receptor activity"/>
    <property type="evidence" value="ECO:0007669"/>
    <property type="project" value="TreeGrafter"/>
</dbReference>
<keyword evidence="4" id="KW-0963">Cytoplasm</keyword>
<dbReference type="Gene3D" id="1.25.10.10">
    <property type="entry name" value="Leucine-rich Repeat Variant"/>
    <property type="match status" value="1"/>
</dbReference>
<dbReference type="InterPro" id="IPR001494">
    <property type="entry name" value="Importin-beta_N"/>
</dbReference>
<dbReference type="SMART" id="SM00913">
    <property type="entry name" value="IBN_N"/>
    <property type="match status" value="1"/>
</dbReference>
<protein>
    <submittedName>
        <fullName evidence="8">Exportin-2</fullName>
    </submittedName>
</protein>
<dbReference type="PANTHER" id="PTHR10997">
    <property type="entry name" value="IMPORTIN-7, 8, 11"/>
    <property type="match status" value="1"/>
</dbReference>
<evidence type="ECO:0000313" key="8">
    <source>
        <dbReference type="EMBL" id="GFC94196.1"/>
    </source>
</evidence>
<feature type="non-terminal residue" evidence="8">
    <location>
        <position position="248"/>
    </location>
</feature>
<evidence type="ECO:0000256" key="1">
    <source>
        <dbReference type="ARBA" id="ARBA00004123"/>
    </source>
</evidence>
<dbReference type="EMBL" id="BKCJ011147447">
    <property type="protein sequence ID" value="GFC94196.1"/>
    <property type="molecule type" value="Genomic_DNA"/>
</dbReference>
<organism evidence="8">
    <name type="scientific">Tanacetum cinerariifolium</name>
    <name type="common">Dalmatian daisy</name>
    <name type="synonym">Chrysanthemum cinerariifolium</name>
    <dbReference type="NCBI Taxonomy" id="118510"/>
    <lineage>
        <taxon>Eukaryota</taxon>
        <taxon>Viridiplantae</taxon>
        <taxon>Streptophyta</taxon>
        <taxon>Embryophyta</taxon>
        <taxon>Tracheophyta</taxon>
        <taxon>Spermatophyta</taxon>
        <taxon>Magnoliopsida</taxon>
        <taxon>eudicotyledons</taxon>
        <taxon>Gunneridae</taxon>
        <taxon>Pentapetalae</taxon>
        <taxon>asterids</taxon>
        <taxon>campanulids</taxon>
        <taxon>Asterales</taxon>
        <taxon>Asteraceae</taxon>
        <taxon>Asteroideae</taxon>
        <taxon>Anthemideae</taxon>
        <taxon>Anthemidinae</taxon>
        <taxon>Tanacetum</taxon>
    </lineage>
</organism>
<sequence>IIINHFHFIKTLATMEWNQQTLTFLSQSFLDTLSPLPEPRRRAEKNLSDAADSPNFTLAVLRLVAEPSVDEQIRHSAAVNFKNHLKTRWGPSAAVPIPDAEKEQIKQLIVPLMLSAGPKIQAQLSEALAVIGNHDFPKLWPALLPELKTSLENAINVNDFVSVNGILATVNSLFKKFRYQYKSDPILLDLKYCLDNFAAPLLSTVENLSVKMSAAGGNVVVVKQLVEAQRLCCRIFYSLNFLDLPEFF</sequence>
<dbReference type="GO" id="GO:0031267">
    <property type="term" value="F:small GTPase binding"/>
    <property type="evidence" value="ECO:0007669"/>
    <property type="project" value="InterPro"/>
</dbReference>
<keyword evidence="3" id="KW-0813">Transport</keyword>
<dbReference type="PROSITE" id="PS50166">
    <property type="entry name" value="IMPORTIN_B_NT"/>
    <property type="match status" value="1"/>
</dbReference>
<dbReference type="AlphaFoldDB" id="A0A699S9I1"/>
<accession>A0A699S9I1</accession>
<dbReference type="GO" id="GO:0005829">
    <property type="term" value="C:cytosol"/>
    <property type="evidence" value="ECO:0007669"/>
    <property type="project" value="TreeGrafter"/>
</dbReference>
<evidence type="ECO:0000256" key="6">
    <source>
        <dbReference type="ARBA" id="ARBA00023242"/>
    </source>
</evidence>
<proteinExistence type="predicted"/>
<keyword evidence="5" id="KW-0653">Protein transport</keyword>
<dbReference type="GO" id="GO:0006611">
    <property type="term" value="P:protein export from nucleus"/>
    <property type="evidence" value="ECO:0007669"/>
    <property type="project" value="TreeGrafter"/>
</dbReference>
<dbReference type="Pfam" id="PF08506">
    <property type="entry name" value="Cse1"/>
    <property type="match status" value="1"/>
</dbReference>
<feature type="domain" description="Importin N-terminal" evidence="7">
    <location>
        <begin position="43"/>
        <end position="115"/>
    </location>
</feature>
<gene>
    <name evidence="8" type="ORF">Tci_866166</name>
</gene>
<dbReference type="InterPro" id="IPR013713">
    <property type="entry name" value="XPO2_central"/>
</dbReference>
<evidence type="ECO:0000256" key="5">
    <source>
        <dbReference type="ARBA" id="ARBA00022927"/>
    </source>
</evidence>
<evidence type="ECO:0000256" key="4">
    <source>
        <dbReference type="ARBA" id="ARBA00022490"/>
    </source>
</evidence>
<evidence type="ECO:0000256" key="3">
    <source>
        <dbReference type="ARBA" id="ARBA00022448"/>
    </source>
</evidence>
<dbReference type="Pfam" id="PF03810">
    <property type="entry name" value="IBN_N"/>
    <property type="match status" value="1"/>
</dbReference>
<dbReference type="InterPro" id="IPR016024">
    <property type="entry name" value="ARM-type_fold"/>
</dbReference>
<dbReference type="PANTHER" id="PTHR10997:SF8">
    <property type="entry name" value="EXPORTIN-2"/>
    <property type="match status" value="1"/>
</dbReference>
<dbReference type="SUPFAM" id="SSF48371">
    <property type="entry name" value="ARM repeat"/>
    <property type="match status" value="1"/>
</dbReference>
<evidence type="ECO:0000259" key="7">
    <source>
        <dbReference type="PROSITE" id="PS50166"/>
    </source>
</evidence>
<evidence type="ECO:0000256" key="2">
    <source>
        <dbReference type="ARBA" id="ARBA00004496"/>
    </source>
</evidence>
<reference evidence="8" key="1">
    <citation type="journal article" date="2019" name="Sci. Rep.">
        <title>Draft genome of Tanacetum cinerariifolium, the natural source of mosquito coil.</title>
        <authorList>
            <person name="Yamashiro T."/>
            <person name="Shiraishi A."/>
            <person name="Satake H."/>
            <person name="Nakayama K."/>
        </authorList>
    </citation>
    <scope>NUCLEOTIDE SEQUENCE</scope>
</reference>
<name>A0A699S9I1_TANCI</name>
<dbReference type="GO" id="GO:0005635">
    <property type="term" value="C:nuclear envelope"/>
    <property type="evidence" value="ECO:0007669"/>
    <property type="project" value="TreeGrafter"/>
</dbReference>
<comment type="subcellular location">
    <subcellularLocation>
        <location evidence="2">Cytoplasm</location>
    </subcellularLocation>
    <subcellularLocation>
        <location evidence="1">Nucleus</location>
    </subcellularLocation>
</comment>
<keyword evidence="6" id="KW-0539">Nucleus</keyword>